<evidence type="ECO:0000313" key="2">
    <source>
        <dbReference type="EMBL" id="KAK8393239.1"/>
    </source>
</evidence>
<feature type="compositionally biased region" description="Pro residues" evidence="1">
    <location>
        <begin position="155"/>
        <end position="165"/>
    </location>
</feature>
<dbReference type="EMBL" id="JARAKH010000021">
    <property type="protein sequence ID" value="KAK8393239.1"/>
    <property type="molecule type" value="Genomic_DNA"/>
</dbReference>
<feature type="region of interest" description="Disordered" evidence="1">
    <location>
        <begin position="108"/>
        <end position="182"/>
    </location>
</feature>
<reference evidence="2 3" key="1">
    <citation type="submission" date="2023-03" db="EMBL/GenBank/DDBJ databases">
        <title>High-quality genome of Scylla paramamosain provides insights in environmental adaptation.</title>
        <authorList>
            <person name="Zhang L."/>
        </authorList>
    </citation>
    <scope>NUCLEOTIDE SEQUENCE [LARGE SCALE GENOMIC DNA]</scope>
    <source>
        <strain evidence="2">LZ_2023a</strain>
        <tissue evidence="2">Muscle</tissue>
    </source>
</reference>
<dbReference type="AlphaFoldDB" id="A0AAW0TZP6"/>
<accession>A0AAW0TZP6</accession>
<dbReference type="Proteomes" id="UP001487740">
    <property type="component" value="Unassembled WGS sequence"/>
</dbReference>
<evidence type="ECO:0000256" key="1">
    <source>
        <dbReference type="SAM" id="MobiDB-lite"/>
    </source>
</evidence>
<protein>
    <submittedName>
        <fullName evidence="2">Uncharacterized protein</fullName>
    </submittedName>
</protein>
<evidence type="ECO:0000313" key="3">
    <source>
        <dbReference type="Proteomes" id="UP001487740"/>
    </source>
</evidence>
<comment type="caution">
    <text evidence="2">The sequence shown here is derived from an EMBL/GenBank/DDBJ whole genome shotgun (WGS) entry which is preliminary data.</text>
</comment>
<organism evidence="2 3">
    <name type="scientific">Scylla paramamosain</name>
    <name type="common">Mud crab</name>
    <dbReference type="NCBI Taxonomy" id="85552"/>
    <lineage>
        <taxon>Eukaryota</taxon>
        <taxon>Metazoa</taxon>
        <taxon>Ecdysozoa</taxon>
        <taxon>Arthropoda</taxon>
        <taxon>Crustacea</taxon>
        <taxon>Multicrustacea</taxon>
        <taxon>Malacostraca</taxon>
        <taxon>Eumalacostraca</taxon>
        <taxon>Eucarida</taxon>
        <taxon>Decapoda</taxon>
        <taxon>Pleocyemata</taxon>
        <taxon>Brachyura</taxon>
        <taxon>Eubrachyura</taxon>
        <taxon>Portunoidea</taxon>
        <taxon>Portunidae</taxon>
        <taxon>Portuninae</taxon>
        <taxon>Scylla</taxon>
    </lineage>
</organism>
<proteinExistence type="predicted"/>
<sequence>MAGSRGSPGCCFSPSSTPAVASGDERSPRNPSGRLLLQTSLLITTSNSNRCNSNPSNIKRRHSSIRYSKHINLPILIAIPNSSSNRNRYIRMAQRRVSHAHISRRLTLIPQCRRLSSSTTRPTPPSPRSSSLTPHSVTFPSGPGSLFSQQRRHPPPFTPQTPSPPHHYHHHHYHSPPLSARPRADTRLPECLLVLCSWQQGGVRREYPRNASIDFSGSIREGAGRWNGGDGGGGGGE</sequence>
<gene>
    <name evidence="2" type="ORF">O3P69_013328</name>
</gene>
<name>A0AAW0TZP6_SCYPA</name>
<keyword evidence="3" id="KW-1185">Reference proteome</keyword>
<feature type="region of interest" description="Disordered" evidence="1">
    <location>
        <begin position="1"/>
        <end position="32"/>
    </location>
</feature>